<dbReference type="InterPro" id="IPR051637">
    <property type="entry name" value="Ank_repeat_dom-contain_49"/>
</dbReference>
<evidence type="ECO:0000256" key="2">
    <source>
        <dbReference type="ARBA" id="ARBA00023043"/>
    </source>
</evidence>
<evidence type="ECO:0000256" key="4">
    <source>
        <dbReference type="SAM" id="MobiDB-lite"/>
    </source>
</evidence>
<comment type="caution">
    <text evidence="5">The sequence shown here is derived from an EMBL/GenBank/DDBJ whole genome shotgun (WGS) entry which is preliminary data.</text>
</comment>
<sequence length="736" mass="83590">MNSASPTTSTSTNRGGRPKDWTEPRARRLVRLYIYTRLPFELILKLLEDGVWKPGKLWVLVYDTNKFVQDAANKVKNSLLGNDPRWIRPKDEDDERRRIAGLRKSRRGTKFCRRASSSHPAHEHLPVYGHGHGWHDDDSLTLAQSNQPSFENIKQEPGRYSSEVGANIPNISHDSYDSYHGMRYSWSPTGPNTTRRDTNLTNSTDTSMSSSFQEKLSTVSRDQAKGAWRVLKRYTFPKDLDISRGNFASPVLSPGPTAFSANDPLSSRHALPGDFLNADLFNRENACGVGSPSHETETCWCRIINDLRPPYEIWPTYKSHPTLYDIFLNNLHEIRDAFGNTVFHWLASAIGDRNHFLDLIAQALNRNLQLIHVTNTARQTFLHLLHDSWFEDEVLLERLLNMLGDADFNILETDVYGRSFFHLLQKRKGDSIRIPVHLFNRELLQRRDAFGVRPMVQQSGSPMAQDIPRANPLNLRSTSNSEHLPMFLEIPSDRGDNAQIRSQAELLRIVVDAVKVDNVNSTNQNSSREDAHGRNALHALAEVELDIDRVQHPTHDNQRHKKRKFKEEGGEPRPDSSHDSKRLEYLDGIISARVDVNHYDNRGQTPLMAFIALRPEDSRSDKEDMERAIRKLVEAGANLEQRNREGRTALHVAACSGKKVALKELLQLGANPYVRDACGLSVLAAIDELWVHTERDGVLTARLEACRGVFSSLVQPDAQEPSVIQEWGVRRPAPRL</sequence>
<evidence type="ECO:0000313" key="6">
    <source>
        <dbReference type="Proteomes" id="UP001369815"/>
    </source>
</evidence>
<protein>
    <recommendedName>
        <fullName evidence="7">Ankyrin repeat protein</fullName>
    </recommendedName>
</protein>
<evidence type="ECO:0000313" key="5">
    <source>
        <dbReference type="EMBL" id="KAK6955721.1"/>
    </source>
</evidence>
<evidence type="ECO:0000256" key="1">
    <source>
        <dbReference type="ARBA" id="ARBA00022737"/>
    </source>
</evidence>
<feature type="repeat" description="ANK" evidence="3">
    <location>
        <begin position="645"/>
        <end position="677"/>
    </location>
</feature>
<feature type="region of interest" description="Disordered" evidence="4">
    <location>
        <begin position="1"/>
        <end position="21"/>
    </location>
</feature>
<feature type="compositionally biased region" description="Basic and acidic residues" evidence="4">
    <location>
        <begin position="546"/>
        <end position="557"/>
    </location>
</feature>
<evidence type="ECO:0000256" key="3">
    <source>
        <dbReference type="PROSITE-ProRule" id="PRU00023"/>
    </source>
</evidence>
<name>A0AAX6MU67_9PEZI</name>
<feature type="compositionally biased region" description="Low complexity" evidence="4">
    <location>
        <begin position="1"/>
        <end position="12"/>
    </location>
</feature>
<dbReference type="EMBL" id="JBANMG010000003">
    <property type="protein sequence ID" value="KAK6955721.1"/>
    <property type="molecule type" value="Genomic_DNA"/>
</dbReference>
<reference evidence="5 6" key="1">
    <citation type="journal article" date="2024" name="Front Chem Biol">
        <title>Unveiling the potential of Daldinia eschscholtzii MFLUCC 19-0629 through bioactivity and bioinformatics studies for enhanced sustainable agriculture production.</title>
        <authorList>
            <person name="Brooks S."/>
            <person name="Weaver J.A."/>
            <person name="Klomchit A."/>
            <person name="Alharthi S.A."/>
            <person name="Onlamun T."/>
            <person name="Nurani R."/>
            <person name="Vong T.K."/>
            <person name="Alberti F."/>
            <person name="Greco C."/>
        </authorList>
    </citation>
    <scope>NUCLEOTIDE SEQUENCE [LARGE SCALE GENOMIC DNA]</scope>
    <source>
        <strain evidence="5">MFLUCC 19-0629</strain>
    </source>
</reference>
<keyword evidence="2 3" id="KW-0040">ANK repeat</keyword>
<dbReference type="InterPro" id="IPR036770">
    <property type="entry name" value="Ankyrin_rpt-contain_sf"/>
</dbReference>
<keyword evidence="1" id="KW-0677">Repeat</keyword>
<gene>
    <name evidence="5" type="ORF">Daesc_003364</name>
</gene>
<keyword evidence="6" id="KW-1185">Reference proteome</keyword>
<dbReference type="Pfam" id="PF12796">
    <property type="entry name" value="Ank_2"/>
    <property type="match status" value="1"/>
</dbReference>
<dbReference type="Gene3D" id="1.25.40.20">
    <property type="entry name" value="Ankyrin repeat-containing domain"/>
    <property type="match status" value="2"/>
</dbReference>
<dbReference type="PROSITE" id="PS50088">
    <property type="entry name" value="ANK_REPEAT"/>
    <property type="match status" value="1"/>
</dbReference>
<proteinExistence type="predicted"/>
<dbReference type="AlphaFoldDB" id="A0AAX6MU67"/>
<dbReference type="PROSITE" id="PS50297">
    <property type="entry name" value="ANK_REP_REGION"/>
    <property type="match status" value="1"/>
</dbReference>
<organism evidence="5 6">
    <name type="scientific">Daldinia eschscholtzii</name>
    <dbReference type="NCBI Taxonomy" id="292717"/>
    <lineage>
        <taxon>Eukaryota</taxon>
        <taxon>Fungi</taxon>
        <taxon>Dikarya</taxon>
        <taxon>Ascomycota</taxon>
        <taxon>Pezizomycotina</taxon>
        <taxon>Sordariomycetes</taxon>
        <taxon>Xylariomycetidae</taxon>
        <taxon>Xylariales</taxon>
        <taxon>Hypoxylaceae</taxon>
        <taxon>Daldinia</taxon>
    </lineage>
</organism>
<dbReference type="SMART" id="SM00248">
    <property type="entry name" value="ANK"/>
    <property type="match status" value="3"/>
</dbReference>
<dbReference type="Proteomes" id="UP001369815">
    <property type="component" value="Unassembled WGS sequence"/>
</dbReference>
<dbReference type="SUPFAM" id="SSF48403">
    <property type="entry name" value="Ankyrin repeat"/>
    <property type="match status" value="1"/>
</dbReference>
<evidence type="ECO:0008006" key="7">
    <source>
        <dbReference type="Google" id="ProtNLM"/>
    </source>
</evidence>
<dbReference type="PANTHER" id="PTHR24180:SF45">
    <property type="entry name" value="POLY [ADP-RIBOSE] POLYMERASE TANKYRASE"/>
    <property type="match status" value="1"/>
</dbReference>
<accession>A0AAX6MU67</accession>
<feature type="compositionally biased region" description="Basic and acidic residues" evidence="4">
    <location>
        <begin position="565"/>
        <end position="582"/>
    </location>
</feature>
<feature type="region of interest" description="Disordered" evidence="4">
    <location>
        <begin position="544"/>
        <end position="582"/>
    </location>
</feature>
<dbReference type="InterPro" id="IPR002110">
    <property type="entry name" value="Ankyrin_rpt"/>
</dbReference>
<dbReference type="PANTHER" id="PTHR24180">
    <property type="entry name" value="CYCLIN-DEPENDENT KINASE INHIBITOR 2C-RELATED"/>
    <property type="match status" value="1"/>
</dbReference>